<keyword evidence="3" id="KW-0732">Signal</keyword>
<dbReference type="GO" id="GO:0005764">
    <property type="term" value="C:lysosome"/>
    <property type="evidence" value="ECO:0007669"/>
    <property type="project" value="TreeGrafter"/>
</dbReference>
<organism evidence="7 8">
    <name type="scientific">Hungatella hathewayi</name>
    <dbReference type="NCBI Taxonomy" id="154046"/>
    <lineage>
        <taxon>Bacteria</taxon>
        <taxon>Bacillati</taxon>
        <taxon>Bacillota</taxon>
        <taxon>Clostridia</taxon>
        <taxon>Lachnospirales</taxon>
        <taxon>Lachnospiraceae</taxon>
        <taxon>Hungatella</taxon>
    </lineage>
</organism>
<protein>
    <recommendedName>
        <fullName evidence="2">alpha-L-fucosidase</fullName>
        <ecNumber evidence="2">3.2.1.51</ecNumber>
    </recommendedName>
</protein>
<dbReference type="SUPFAM" id="SSF51445">
    <property type="entry name" value="(Trans)glycosidases"/>
    <property type="match status" value="1"/>
</dbReference>
<dbReference type="SMART" id="SM00812">
    <property type="entry name" value="Alpha_L_fucos"/>
    <property type="match status" value="1"/>
</dbReference>
<dbReference type="InterPro" id="IPR057739">
    <property type="entry name" value="Glyco_hydro_29_N"/>
</dbReference>
<keyword evidence="5 7" id="KW-0326">Glycosidase</keyword>
<reference evidence="7 8" key="1">
    <citation type="submission" date="2015-09" db="EMBL/GenBank/DDBJ databases">
        <authorList>
            <consortium name="Pathogen Informatics"/>
        </authorList>
    </citation>
    <scope>NUCLEOTIDE SEQUENCE [LARGE SCALE GENOMIC DNA]</scope>
    <source>
        <strain evidence="7 8">2789STDY5608850</strain>
    </source>
</reference>
<dbReference type="RefSeq" id="WP_055658295.1">
    <property type="nucleotide sequence ID" value="NZ_CABIXC010000013.1"/>
</dbReference>
<dbReference type="GO" id="GO:0004560">
    <property type="term" value="F:alpha-L-fucosidase activity"/>
    <property type="evidence" value="ECO:0007669"/>
    <property type="project" value="UniProtKB-EC"/>
</dbReference>
<proteinExistence type="inferred from homology"/>
<dbReference type="Pfam" id="PF01120">
    <property type="entry name" value="Alpha_L_fucos"/>
    <property type="match status" value="1"/>
</dbReference>
<evidence type="ECO:0000256" key="1">
    <source>
        <dbReference type="ARBA" id="ARBA00007951"/>
    </source>
</evidence>
<dbReference type="GO" id="GO:0006004">
    <property type="term" value="P:fucose metabolic process"/>
    <property type="evidence" value="ECO:0007669"/>
    <property type="project" value="TreeGrafter"/>
</dbReference>
<dbReference type="AlphaFoldDB" id="A0A174IYE0"/>
<evidence type="ECO:0000259" key="6">
    <source>
        <dbReference type="Pfam" id="PF01120"/>
    </source>
</evidence>
<dbReference type="PANTHER" id="PTHR10030">
    <property type="entry name" value="ALPHA-L-FUCOSIDASE"/>
    <property type="match status" value="1"/>
</dbReference>
<sequence length="251" mass="29537">MEWFKHAKYGLFLHYGLYSMLHKPEWFLYFDRIPLAEYEKLTHLFTAHNFNADAIADLAVNAGMKYINLTTCHHERFCLWDSKIKPFNSVNAVGRDLVKELSEACDRRGLGFFAYYTFMLNWRHPYFTDRKILEVARPNYTVPEPAYLYRKKEDFHLYIDYIEAVIDELLSNYKITGIWFDLIMAWYALGEEYIPIESIYSRIRSKHPDILLSWKQGATGTEDFASPEHSFQSQVAEMETKYGAAASSARL</sequence>
<evidence type="ECO:0000256" key="4">
    <source>
        <dbReference type="ARBA" id="ARBA00022801"/>
    </source>
</evidence>
<feature type="domain" description="Glycoside hydrolase family 29 N-terminal" evidence="6">
    <location>
        <begin position="2"/>
        <end position="235"/>
    </location>
</feature>
<keyword evidence="4 7" id="KW-0378">Hydrolase</keyword>
<dbReference type="Gene3D" id="3.20.20.80">
    <property type="entry name" value="Glycosidases"/>
    <property type="match status" value="1"/>
</dbReference>
<evidence type="ECO:0000313" key="8">
    <source>
        <dbReference type="Proteomes" id="UP000095651"/>
    </source>
</evidence>
<evidence type="ECO:0000256" key="5">
    <source>
        <dbReference type="ARBA" id="ARBA00023295"/>
    </source>
</evidence>
<dbReference type="Proteomes" id="UP000095651">
    <property type="component" value="Unassembled WGS sequence"/>
</dbReference>
<dbReference type="GO" id="GO:0016139">
    <property type="term" value="P:glycoside catabolic process"/>
    <property type="evidence" value="ECO:0007669"/>
    <property type="project" value="TreeGrafter"/>
</dbReference>
<dbReference type="InterPro" id="IPR017853">
    <property type="entry name" value="GH"/>
</dbReference>
<evidence type="ECO:0000256" key="3">
    <source>
        <dbReference type="ARBA" id="ARBA00022729"/>
    </source>
</evidence>
<name>A0A174IYE0_9FIRM</name>
<accession>A0A174IYE0</accession>
<evidence type="ECO:0000256" key="2">
    <source>
        <dbReference type="ARBA" id="ARBA00012662"/>
    </source>
</evidence>
<evidence type="ECO:0000313" key="7">
    <source>
        <dbReference type="EMBL" id="CUO89880.1"/>
    </source>
</evidence>
<dbReference type="EMBL" id="CYZE01000013">
    <property type="protein sequence ID" value="CUO89880.1"/>
    <property type="molecule type" value="Genomic_DNA"/>
</dbReference>
<gene>
    <name evidence="7" type="ORF">ERS852407_04342</name>
</gene>
<dbReference type="EC" id="3.2.1.51" evidence="2"/>
<dbReference type="PANTHER" id="PTHR10030:SF37">
    <property type="entry name" value="ALPHA-L-FUCOSIDASE-RELATED"/>
    <property type="match status" value="1"/>
</dbReference>
<dbReference type="InterPro" id="IPR000933">
    <property type="entry name" value="Glyco_hydro_29"/>
</dbReference>
<comment type="similarity">
    <text evidence="1">Belongs to the glycosyl hydrolase 29 family.</text>
</comment>